<evidence type="ECO:0000313" key="3">
    <source>
        <dbReference type="Proteomes" id="UP000254634"/>
    </source>
</evidence>
<sequence>MKTYHVKQKLRFGGERFEIYDAADQLAYQAAGSFMQIPKAFTVSRADGQQIASIQKEVLTFLPRFEVTLVNGSSFWIKKKLTFLRDRYELTNFDLTVEGNFWDLDFRLLDNRGNLVAEISKELFHLSSHYNISILDENYEDLVISLVIAIDYVEAMEASNS</sequence>
<dbReference type="InterPro" id="IPR025659">
    <property type="entry name" value="Tubby-like_C"/>
</dbReference>
<proteinExistence type="inferred from homology"/>
<comment type="similarity">
    <text evidence="1">Belongs to the LOR family.</text>
</comment>
<dbReference type="Gene3D" id="2.40.160.200">
    <property type="entry name" value="LURP1-related"/>
    <property type="match status" value="1"/>
</dbReference>
<dbReference type="InterPro" id="IPR038595">
    <property type="entry name" value="LOR_sf"/>
</dbReference>
<reference evidence="2" key="1">
    <citation type="submission" date="2018-06" db="EMBL/GenBank/DDBJ databases">
        <authorList>
            <consortium name="Pathogen Informatics"/>
            <person name="Doyle S."/>
        </authorList>
    </citation>
    <scope>NUCLEOTIDE SEQUENCE [LARGE SCALE GENOMIC DNA]</scope>
    <source>
        <strain evidence="2">NCTC13765</strain>
    </source>
</reference>
<organism evidence="2 3">
    <name type="scientific">Streptococcus massiliensis</name>
    <dbReference type="NCBI Taxonomy" id="313439"/>
    <lineage>
        <taxon>Bacteria</taxon>
        <taxon>Bacillati</taxon>
        <taxon>Bacillota</taxon>
        <taxon>Bacilli</taxon>
        <taxon>Lactobacillales</taxon>
        <taxon>Streptococcaceae</taxon>
        <taxon>Streptococcus</taxon>
    </lineage>
</organism>
<dbReference type="Pfam" id="PF04525">
    <property type="entry name" value="LOR"/>
    <property type="match status" value="1"/>
</dbReference>
<dbReference type="EMBL" id="UHFR01000005">
    <property type="protein sequence ID" value="SUN76854.1"/>
    <property type="molecule type" value="Genomic_DNA"/>
</dbReference>
<accession>A0A380L0H8</accession>
<dbReference type="InterPro" id="IPR007612">
    <property type="entry name" value="LOR"/>
</dbReference>
<dbReference type="STRING" id="1123307.GCA_000380065_01131"/>
<dbReference type="Proteomes" id="UP000254634">
    <property type="component" value="Unassembled WGS sequence"/>
</dbReference>
<evidence type="ECO:0000313" key="2">
    <source>
        <dbReference type="EMBL" id="SUN76854.1"/>
    </source>
</evidence>
<dbReference type="SUPFAM" id="SSF54518">
    <property type="entry name" value="Tubby C-terminal domain-like"/>
    <property type="match status" value="1"/>
</dbReference>
<gene>
    <name evidence="2" type="ORF">NCTC13765_01355</name>
</gene>
<dbReference type="RefSeq" id="WP_018371831.1">
    <property type="nucleotide sequence ID" value="NZ_UHFR01000005.1"/>
</dbReference>
<dbReference type="AlphaFoldDB" id="A0A380L0H8"/>
<name>A0A380L0H8_9STRE</name>
<keyword evidence="3" id="KW-1185">Reference proteome</keyword>
<evidence type="ECO:0000256" key="1">
    <source>
        <dbReference type="ARBA" id="ARBA00005437"/>
    </source>
</evidence>
<protein>
    <submittedName>
        <fullName evidence="2">Protein of uncharacterized function (DUF567)</fullName>
    </submittedName>
</protein>
<dbReference type="OrthoDB" id="652307at2"/>